<dbReference type="Pfam" id="PF00294">
    <property type="entry name" value="PfkB"/>
    <property type="match status" value="1"/>
</dbReference>
<dbReference type="InterPro" id="IPR050306">
    <property type="entry name" value="PfkB_Carbo_kinase"/>
</dbReference>
<dbReference type="Gene3D" id="3.40.1190.20">
    <property type="match status" value="1"/>
</dbReference>
<comment type="similarity">
    <text evidence="1">Belongs to the carbohydrate kinase PfkB family.</text>
</comment>
<keyword evidence="2" id="KW-0808">Transferase</keyword>
<feature type="domain" description="Carbohydrate kinase PfkB" evidence="4">
    <location>
        <begin position="24"/>
        <end position="280"/>
    </location>
</feature>
<dbReference type="STRING" id="1082479.SAMN05216241_11337"/>
<evidence type="ECO:0000259" key="4">
    <source>
        <dbReference type="Pfam" id="PF00294"/>
    </source>
</evidence>
<dbReference type="InterPro" id="IPR011611">
    <property type="entry name" value="PfkB_dom"/>
</dbReference>
<keyword evidence="3 5" id="KW-0418">Kinase</keyword>
<evidence type="ECO:0000256" key="2">
    <source>
        <dbReference type="ARBA" id="ARBA00022679"/>
    </source>
</evidence>
<gene>
    <name evidence="5" type="ORF">SAMN05216241_11337</name>
</gene>
<evidence type="ECO:0000313" key="6">
    <source>
        <dbReference type="Proteomes" id="UP000199415"/>
    </source>
</evidence>
<reference evidence="5 6" key="1">
    <citation type="submission" date="2016-10" db="EMBL/GenBank/DDBJ databases">
        <authorList>
            <person name="de Groot N.N."/>
        </authorList>
    </citation>
    <scope>NUCLEOTIDE SEQUENCE [LARGE SCALE GENOMIC DNA]</scope>
    <source>
        <strain evidence="5 6">DSM 25584</strain>
    </source>
</reference>
<evidence type="ECO:0000256" key="3">
    <source>
        <dbReference type="ARBA" id="ARBA00022777"/>
    </source>
</evidence>
<dbReference type="Proteomes" id="UP000199415">
    <property type="component" value="Unassembled WGS sequence"/>
</dbReference>
<dbReference type="GO" id="GO:0016301">
    <property type="term" value="F:kinase activity"/>
    <property type="evidence" value="ECO:0007669"/>
    <property type="project" value="UniProtKB-KW"/>
</dbReference>
<proteinExistence type="inferred from homology"/>
<dbReference type="OrthoDB" id="9776822at2"/>
<accession>A0A1G7UBY1</accession>
<sequence length="298" mass="30889">MTATGKPIEVLAAGPVTRDRIVALDGSVREQPGGSAFYAAAVHARLGLTTALLTQVAARDRRELLAPLDGLGIRFLVRPAHATTRFTNTLTEAGREQAVPRLAPPLKPEAFEQLAAAAIQLGPLTRDDIPPATVTAARERCTWLALDVQGLTRRVAAGRVRACRGVSAEALARADILKADAAEARLVTGWRDPRHAVRALASMGRGEAVVTLGANGALVAAGGQVQPVPPVDAGAVADTTGCGDSFLAGYLARRLRGDAPWPAARFAGAVAALKATHHGPFSADAAEVRAFFNQSTAG</sequence>
<evidence type="ECO:0000256" key="1">
    <source>
        <dbReference type="ARBA" id="ARBA00010688"/>
    </source>
</evidence>
<evidence type="ECO:0000313" key="5">
    <source>
        <dbReference type="EMBL" id="SDG44878.1"/>
    </source>
</evidence>
<dbReference type="AlphaFoldDB" id="A0A1G7UBY1"/>
<dbReference type="InterPro" id="IPR029056">
    <property type="entry name" value="Ribokinase-like"/>
</dbReference>
<dbReference type="PANTHER" id="PTHR43085:SF57">
    <property type="entry name" value="CARBOHYDRATE KINASE PFKB DOMAIN-CONTAINING PROTEIN"/>
    <property type="match status" value="1"/>
</dbReference>
<name>A0A1G7UBY1_9PROT</name>
<dbReference type="SUPFAM" id="SSF53613">
    <property type="entry name" value="Ribokinase-like"/>
    <property type="match status" value="1"/>
</dbReference>
<dbReference type="RefSeq" id="WP_090021676.1">
    <property type="nucleotide sequence ID" value="NZ_FNCE01000013.1"/>
</dbReference>
<dbReference type="PANTHER" id="PTHR43085">
    <property type="entry name" value="HEXOKINASE FAMILY MEMBER"/>
    <property type="match status" value="1"/>
</dbReference>
<organism evidence="5 6">
    <name type="scientific">Limimonas halophila</name>
    <dbReference type="NCBI Taxonomy" id="1082479"/>
    <lineage>
        <taxon>Bacteria</taxon>
        <taxon>Pseudomonadati</taxon>
        <taxon>Pseudomonadota</taxon>
        <taxon>Alphaproteobacteria</taxon>
        <taxon>Rhodospirillales</taxon>
        <taxon>Rhodovibrionaceae</taxon>
        <taxon>Limimonas</taxon>
    </lineage>
</organism>
<keyword evidence="6" id="KW-1185">Reference proteome</keyword>
<dbReference type="EMBL" id="FNCE01000013">
    <property type="protein sequence ID" value="SDG44878.1"/>
    <property type="molecule type" value="Genomic_DNA"/>
</dbReference>
<protein>
    <submittedName>
        <fullName evidence="5">Sugar or nucleoside kinase, ribokinase family</fullName>
    </submittedName>
</protein>